<dbReference type="AlphaFoldDB" id="A0A5C4J6Q8"/>
<dbReference type="SUPFAM" id="SSF52540">
    <property type="entry name" value="P-loop containing nucleoside triphosphate hydrolases"/>
    <property type="match status" value="1"/>
</dbReference>
<evidence type="ECO:0000259" key="1">
    <source>
        <dbReference type="PROSITE" id="PS51192"/>
    </source>
</evidence>
<organism evidence="2 3">
    <name type="scientific">Actinomadura soli</name>
    <dbReference type="NCBI Taxonomy" id="2508997"/>
    <lineage>
        <taxon>Bacteria</taxon>
        <taxon>Bacillati</taxon>
        <taxon>Actinomycetota</taxon>
        <taxon>Actinomycetes</taxon>
        <taxon>Streptosporangiales</taxon>
        <taxon>Thermomonosporaceae</taxon>
        <taxon>Actinomadura</taxon>
    </lineage>
</organism>
<dbReference type="GO" id="GO:0004386">
    <property type="term" value="F:helicase activity"/>
    <property type="evidence" value="ECO:0007669"/>
    <property type="project" value="UniProtKB-KW"/>
</dbReference>
<dbReference type="InterPro" id="IPR027417">
    <property type="entry name" value="P-loop_NTPase"/>
</dbReference>
<keyword evidence="2" id="KW-0067">ATP-binding</keyword>
<dbReference type="InterPro" id="IPR014001">
    <property type="entry name" value="Helicase_ATP-bd"/>
</dbReference>
<accession>A0A5C4J6Q8</accession>
<sequence length="241" mass="26950">MSPSVVARLVAGRVERLLVIVPSDALRDQFAEKFERLGLLQDFRIVAESALRPIIGRVKRGNRDPSLAHEFAAQCNVIVATPPVLQHFSPGARDALTEACTHLFIDEAHHVTTKTCRKVRDQFAGKRMVQFTATPFRSDGADLSGLFVFGFSLKDVHQQVYFSKREYAPVVDLFEPDRSVAERAVELLREDLAASHDHVLMARVDTSRGWVVKRPAARRALEGWARRSSRCRGRCCGGSAR</sequence>
<keyword evidence="2" id="KW-0347">Helicase</keyword>
<dbReference type="GO" id="GO:0005524">
    <property type="term" value="F:ATP binding"/>
    <property type="evidence" value="ECO:0007669"/>
    <property type="project" value="InterPro"/>
</dbReference>
<dbReference type="PANTHER" id="PTHR47396">
    <property type="entry name" value="TYPE I RESTRICTION ENZYME ECOKI R PROTEIN"/>
    <property type="match status" value="1"/>
</dbReference>
<dbReference type="GO" id="GO:0005829">
    <property type="term" value="C:cytosol"/>
    <property type="evidence" value="ECO:0007669"/>
    <property type="project" value="TreeGrafter"/>
</dbReference>
<dbReference type="Pfam" id="PF04851">
    <property type="entry name" value="ResIII"/>
    <property type="match status" value="1"/>
</dbReference>
<name>A0A5C4J6Q8_9ACTN</name>
<dbReference type="EMBL" id="VCKW01000162">
    <property type="protein sequence ID" value="TMQ92525.1"/>
    <property type="molecule type" value="Genomic_DNA"/>
</dbReference>
<feature type="non-terminal residue" evidence="2">
    <location>
        <position position="241"/>
    </location>
</feature>
<dbReference type="InterPro" id="IPR050742">
    <property type="entry name" value="Helicase_Restrict-Modif_Enz"/>
</dbReference>
<comment type="caution">
    <text evidence="2">The sequence shown here is derived from an EMBL/GenBank/DDBJ whole genome shotgun (WGS) entry which is preliminary data.</text>
</comment>
<keyword evidence="2" id="KW-0378">Hydrolase</keyword>
<keyword evidence="3" id="KW-1185">Reference proteome</keyword>
<dbReference type="PROSITE" id="PS51192">
    <property type="entry name" value="HELICASE_ATP_BIND_1"/>
    <property type="match status" value="1"/>
</dbReference>
<dbReference type="GO" id="GO:0003677">
    <property type="term" value="F:DNA binding"/>
    <property type="evidence" value="ECO:0007669"/>
    <property type="project" value="InterPro"/>
</dbReference>
<evidence type="ECO:0000313" key="2">
    <source>
        <dbReference type="EMBL" id="TMQ92525.1"/>
    </source>
</evidence>
<dbReference type="Gene3D" id="3.40.50.300">
    <property type="entry name" value="P-loop containing nucleotide triphosphate hydrolases"/>
    <property type="match status" value="1"/>
</dbReference>
<reference evidence="2 3" key="1">
    <citation type="submission" date="2019-05" db="EMBL/GenBank/DDBJ databases">
        <title>Draft genome sequence of Actinomadura sp. 14C53.</title>
        <authorList>
            <person name="Saricaoglu S."/>
            <person name="Isik K."/>
        </authorList>
    </citation>
    <scope>NUCLEOTIDE SEQUENCE [LARGE SCALE GENOMIC DNA]</scope>
    <source>
        <strain evidence="2 3">14C53</strain>
    </source>
</reference>
<dbReference type="GO" id="GO:0016787">
    <property type="term" value="F:hydrolase activity"/>
    <property type="evidence" value="ECO:0007669"/>
    <property type="project" value="InterPro"/>
</dbReference>
<proteinExistence type="predicted"/>
<dbReference type="Proteomes" id="UP000309174">
    <property type="component" value="Unassembled WGS sequence"/>
</dbReference>
<feature type="domain" description="Helicase ATP-binding" evidence="1">
    <location>
        <begin position="1"/>
        <end position="153"/>
    </location>
</feature>
<gene>
    <name evidence="2" type="ORF">ETD83_27130</name>
</gene>
<protein>
    <submittedName>
        <fullName evidence="2">DEAD/DEAH box helicase</fullName>
    </submittedName>
</protein>
<dbReference type="PANTHER" id="PTHR47396:SF1">
    <property type="entry name" value="ATP-DEPENDENT HELICASE IRC3-RELATED"/>
    <property type="match status" value="1"/>
</dbReference>
<keyword evidence="2" id="KW-0547">Nucleotide-binding</keyword>
<dbReference type="OrthoDB" id="9776021at2"/>
<dbReference type="InterPro" id="IPR006935">
    <property type="entry name" value="Helicase/UvrB_N"/>
</dbReference>
<evidence type="ECO:0000313" key="3">
    <source>
        <dbReference type="Proteomes" id="UP000309174"/>
    </source>
</evidence>